<evidence type="ECO:0008006" key="4">
    <source>
        <dbReference type="Google" id="ProtNLM"/>
    </source>
</evidence>
<dbReference type="InterPro" id="IPR025962">
    <property type="entry name" value="SdpI/YhfL"/>
</dbReference>
<evidence type="ECO:0000256" key="1">
    <source>
        <dbReference type="SAM" id="Phobius"/>
    </source>
</evidence>
<dbReference type="AlphaFoldDB" id="A0A2N6T7Z4"/>
<protein>
    <recommendedName>
        <fullName evidence="4">SdpI family protein</fullName>
    </recommendedName>
</protein>
<proteinExistence type="predicted"/>
<accession>A0A2N6T7Z4</accession>
<name>A0A2N6T7Z4_9CORY</name>
<dbReference type="EMBL" id="PNHG01000001">
    <property type="protein sequence ID" value="PMC65437.1"/>
    <property type="molecule type" value="Genomic_DNA"/>
</dbReference>
<keyword evidence="1" id="KW-0472">Membrane</keyword>
<dbReference type="Pfam" id="PF13630">
    <property type="entry name" value="SdpI"/>
    <property type="match status" value="1"/>
</dbReference>
<dbReference type="RefSeq" id="WP_102723191.1">
    <property type="nucleotide sequence ID" value="NZ_PNHG01000001.1"/>
</dbReference>
<feature type="transmembrane region" description="Helical" evidence="1">
    <location>
        <begin position="86"/>
        <end position="103"/>
    </location>
</feature>
<keyword evidence="1" id="KW-1133">Transmembrane helix</keyword>
<keyword evidence="3" id="KW-1185">Reference proteome</keyword>
<feature type="transmembrane region" description="Helical" evidence="1">
    <location>
        <begin position="61"/>
        <end position="80"/>
    </location>
</feature>
<sequence length="111" mass="11645">MSVLAVIMAITWSVCGGVLIWVGLKARQGTLPKNNWVGIRTSALLESEEAWITGHKAAGDVLAASSIPLIIGGIVCLFVDDHTIGWLSMPVVVVLLVLVTLAAKKAEAAVK</sequence>
<evidence type="ECO:0000313" key="2">
    <source>
        <dbReference type="EMBL" id="PMC65437.1"/>
    </source>
</evidence>
<feature type="transmembrane region" description="Helical" evidence="1">
    <location>
        <begin position="6"/>
        <end position="24"/>
    </location>
</feature>
<organism evidence="2 3">
    <name type="scientific">Corynebacterium tuscaniense</name>
    <dbReference type="NCBI Taxonomy" id="302449"/>
    <lineage>
        <taxon>Bacteria</taxon>
        <taxon>Bacillati</taxon>
        <taxon>Actinomycetota</taxon>
        <taxon>Actinomycetes</taxon>
        <taxon>Mycobacteriales</taxon>
        <taxon>Corynebacteriaceae</taxon>
        <taxon>Corynebacterium</taxon>
    </lineage>
</organism>
<reference evidence="2 3" key="1">
    <citation type="submission" date="2017-09" db="EMBL/GenBank/DDBJ databases">
        <title>Bacterial strain isolated from the female urinary microbiota.</title>
        <authorList>
            <person name="Thomas-White K."/>
            <person name="Kumar N."/>
            <person name="Forster S."/>
            <person name="Putonti C."/>
            <person name="Lawley T."/>
            <person name="Wolfe A.J."/>
        </authorList>
    </citation>
    <scope>NUCLEOTIDE SEQUENCE [LARGE SCALE GENOMIC DNA]</scope>
    <source>
        <strain evidence="2 3">UMB0792</strain>
    </source>
</reference>
<comment type="caution">
    <text evidence="2">The sequence shown here is derived from an EMBL/GenBank/DDBJ whole genome shotgun (WGS) entry which is preliminary data.</text>
</comment>
<dbReference type="Proteomes" id="UP000235836">
    <property type="component" value="Unassembled WGS sequence"/>
</dbReference>
<gene>
    <name evidence="2" type="ORF">CJ203_00745</name>
</gene>
<evidence type="ECO:0000313" key="3">
    <source>
        <dbReference type="Proteomes" id="UP000235836"/>
    </source>
</evidence>
<keyword evidence="1" id="KW-0812">Transmembrane</keyword>